<name>A0A931I4Q2_9HYPH</name>
<feature type="domain" description="4-oxalocrotonate tautomerase-like" evidence="3">
    <location>
        <begin position="2"/>
        <end position="60"/>
    </location>
</feature>
<dbReference type="PANTHER" id="PTHR35530:SF1">
    <property type="entry name" value="2-HYDROXYMUCONATE TAUTOMERASE"/>
    <property type="match status" value="1"/>
</dbReference>
<keyword evidence="5" id="KW-1185">Reference proteome</keyword>
<dbReference type="InterPro" id="IPR014347">
    <property type="entry name" value="Tautomerase/MIF_sf"/>
</dbReference>
<dbReference type="PANTHER" id="PTHR35530">
    <property type="entry name" value="TAUTOMERASE-RELATED"/>
    <property type="match status" value="1"/>
</dbReference>
<dbReference type="InterPro" id="IPR004370">
    <property type="entry name" value="4-OT-like_dom"/>
</dbReference>
<dbReference type="NCBIfam" id="NF001966">
    <property type="entry name" value="PRK00745.1"/>
    <property type="match status" value="1"/>
</dbReference>
<proteinExistence type="inferred from homology"/>
<dbReference type="GO" id="GO:0016853">
    <property type="term" value="F:isomerase activity"/>
    <property type="evidence" value="ECO:0007669"/>
    <property type="project" value="UniProtKB-KW"/>
</dbReference>
<protein>
    <submittedName>
        <fullName evidence="4">4-oxalocrotonate tautomerase</fullName>
    </submittedName>
</protein>
<accession>A0A931I4Q2</accession>
<evidence type="ECO:0000256" key="1">
    <source>
        <dbReference type="ARBA" id="ARBA00006723"/>
    </source>
</evidence>
<dbReference type="Pfam" id="PF01361">
    <property type="entry name" value="Tautomerase"/>
    <property type="match status" value="1"/>
</dbReference>
<comment type="caution">
    <text evidence="4">The sequence shown here is derived from an EMBL/GenBank/DDBJ whole genome shotgun (WGS) entry which is preliminary data.</text>
</comment>
<sequence>MPHITVQMFPGRSIEQKRALVAELTRTTCAVLGCGPGAVSIILSDVAPHDWAEAGVLYSDAKAQPSE</sequence>
<evidence type="ECO:0000313" key="4">
    <source>
        <dbReference type="EMBL" id="MBH0238821.1"/>
    </source>
</evidence>
<reference evidence="4" key="1">
    <citation type="submission" date="2020-12" db="EMBL/GenBank/DDBJ databases">
        <title>Methylobrevis albus sp. nov., isolated from fresh water lack sediment.</title>
        <authorList>
            <person name="Zou Q."/>
        </authorList>
    </citation>
    <scope>NUCLEOTIDE SEQUENCE</scope>
    <source>
        <strain evidence="4">L22</strain>
    </source>
</reference>
<keyword evidence="2" id="KW-0413">Isomerase</keyword>
<organism evidence="4 5">
    <name type="scientific">Methylobrevis albus</name>
    <dbReference type="NCBI Taxonomy" id="2793297"/>
    <lineage>
        <taxon>Bacteria</taxon>
        <taxon>Pseudomonadati</taxon>
        <taxon>Pseudomonadota</taxon>
        <taxon>Alphaproteobacteria</taxon>
        <taxon>Hyphomicrobiales</taxon>
        <taxon>Pleomorphomonadaceae</taxon>
        <taxon>Methylobrevis</taxon>
    </lineage>
</organism>
<dbReference type="EMBL" id="JADZLT010000051">
    <property type="protein sequence ID" value="MBH0238821.1"/>
    <property type="molecule type" value="Genomic_DNA"/>
</dbReference>
<evidence type="ECO:0000256" key="2">
    <source>
        <dbReference type="ARBA" id="ARBA00023235"/>
    </source>
</evidence>
<gene>
    <name evidence="4" type="ORF">I5731_13375</name>
</gene>
<evidence type="ECO:0000259" key="3">
    <source>
        <dbReference type="Pfam" id="PF01361"/>
    </source>
</evidence>
<dbReference type="Proteomes" id="UP000631694">
    <property type="component" value="Unassembled WGS sequence"/>
</dbReference>
<comment type="similarity">
    <text evidence="1">Belongs to the 4-oxalocrotonate tautomerase family.</text>
</comment>
<dbReference type="RefSeq" id="WP_197311903.1">
    <property type="nucleotide sequence ID" value="NZ_JADZLT010000051.1"/>
</dbReference>
<dbReference type="SUPFAM" id="SSF55331">
    <property type="entry name" value="Tautomerase/MIF"/>
    <property type="match status" value="1"/>
</dbReference>
<dbReference type="Gene3D" id="3.30.429.10">
    <property type="entry name" value="Macrophage Migration Inhibitory Factor"/>
    <property type="match status" value="1"/>
</dbReference>
<dbReference type="AlphaFoldDB" id="A0A931I4Q2"/>
<evidence type="ECO:0000313" key="5">
    <source>
        <dbReference type="Proteomes" id="UP000631694"/>
    </source>
</evidence>